<feature type="transmembrane region" description="Helical" evidence="1">
    <location>
        <begin position="162"/>
        <end position="184"/>
    </location>
</feature>
<dbReference type="OrthoDB" id="2061016at2"/>
<comment type="caution">
    <text evidence="2">The sequence shown here is derived from an EMBL/GenBank/DDBJ whole genome shotgun (WGS) entry which is preliminary data.</text>
</comment>
<dbReference type="eggNOG" id="COG1807">
    <property type="taxonomic scope" value="Bacteria"/>
</dbReference>
<keyword evidence="1" id="KW-0472">Membrane</keyword>
<name>A0A174WFG3_9CLOT</name>
<evidence type="ECO:0008006" key="4">
    <source>
        <dbReference type="Google" id="ProtNLM"/>
    </source>
</evidence>
<evidence type="ECO:0000313" key="3">
    <source>
        <dbReference type="Proteomes" id="UP000092714"/>
    </source>
</evidence>
<feature type="transmembrane region" description="Helical" evidence="1">
    <location>
        <begin position="137"/>
        <end position="155"/>
    </location>
</feature>
<feature type="transmembrane region" description="Helical" evidence="1">
    <location>
        <begin position="288"/>
        <end position="310"/>
    </location>
</feature>
<feature type="transmembrane region" description="Helical" evidence="1">
    <location>
        <begin position="46"/>
        <end position="68"/>
    </location>
</feature>
<feature type="transmembrane region" description="Helical" evidence="1">
    <location>
        <begin position="222"/>
        <end position="241"/>
    </location>
</feature>
<accession>A0A174WFG3</accession>
<evidence type="ECO:0000256" key="1">
    <source>
        <dbReference type="SAM" id="Phobius"/>
    </source>
</evidence>
<feature type="transmembrane region" description="Helical" evidence="1">
    <location>
        <begin position="480"/>
        <end position="496"/>
    </location>
</feature>
<organism evidence="2 3">
    <name type="scientific">Clostridium paraputrificum</name>
    <dbReference type="NCBI Taxonomy" id="29363"/>
    <lineage>
        <taxon>Bacteria</taxon>
        <taxon>Bacillati</taxon>
        <taxon>Bacillota</taxon>
        <taxon>Clostridia</taxon>
        <taxon>Eubacteriales</taxon>
        <taxon>Clostridiaceae</taxon>
        <taxon>Clostridium</taxon>
    </lineage>
</organism>
<feature type="transmembrane region" description="Helical" evidence="1">
    <location>
        <begin position="247"/>
        <end position="276"/>
    </location>
</feature>
<keyword evidence="3" id="KW-1185">Reference proteome</keyword>
<reference evidence="2 3" key="1">
    <citation type="submission" date="2016-06" db="EMBL/GenBank/DDBJ databases">
        <authorList>
            <person name="Kjaerup R.B."/>
            <person name="Dalgaard T.S."/>
            <person name="Juul-Madsen H.R."/>
        </authorList>
    </citation>
    <scope>NUCLEOTIDE SEQUENCE [LARGE SCALE GENOMIC DNA]</scope>
    <source>
        <strain evidence="2 3">373-A1</strain>
    </source>
</reference>
<feature type="transmembrane region" description="Helical" evidence="1">
    <location>
        <begin position="448"/>
        <end position="468"/>
    </location>
</feature>
<dbReference type="Proteomes" id="UP000092714">
    <property type="component" value="Unassembled WGS sequence"/>
</dbReference>
<dbReference type="RefSeq" id="WP_027099426.1">
    <property type="nucleotide sequence ID" value="NZ_CAXSZC010000003.1"/>
</dbReference>
<feature type="transmembrane region" description="Helical" evidence="1">
    <location>
        <begin position="15"/>
        <end position="40"/>
    </location>
</feature>
<protein>
    <recommendedName>
        <fullName evidence="4">Glycosyltransferase RgtA/B/C/D-like domain-containing protein</fullName>
    </recommendedName>
</protein>
<keyword evidence="1" id="KW-0812">Transmembrane</keyword>
<dbReference type="AlphaFoldDB" id="A0A174WFG3"/>
<dbReference type="EMBL" id="MAPZ01000009">
    <property type="protein sequence ID" value="OBY12122.1"/>
    <property type="molecule type" value="Genomic_DNA"/>
</dbReference>
<proteinExistence type="predicted"/>
<keyword evidence="1" id="KW-1133">Transmembrane helix</keyword>
<feature type="transmembrane region" description="Helical" evidence="1">
    <location>
        <begin position="89"/>
        <end position="110"/>
    </location>
</feature>
<dbReference type="GeneID" id="42777274"/>
<evidence type="ECO:0000313" key="2">
    <source>
        <dbReference type="EMBL" id="OBY12122.1"/>
    </source>
</evidence>
<sequence>MKKGRRFKKKEKKTYNILIFIFTWFFLLCFLAVAFSLIFFNQNDLVHFRMIPSLILGGAFLGILILIYSLVKRDIMKVTLVKKHFRITILIFFIVLLLLQIILVKGIYFLPGWDVGGLIDHSINIVDNPEKFNSSYFMMYPNNLFLMLIFSKIYSITKLCRYIDFTFILVIINVIFVDLTIFVTFITAKKIYGKKVAVIILLVFTSLFAFSPWLVIPYSDTLSMLFPILIFYLYICEKQIISKAMKSFYILLMAVLSVVGLSIKPTVIISIIAIVISELLFITRKKKNFLEVFFLIFILSLGGITTSFIVNKFTSNIVVNSVNLDNRDHLEVPFTHFIMMGMQSVTVENRGTIYGAYDEDDVRLTNSKHSKEEKIEANIEEIKKRLKNFGIKGYIEFLAKKVNWFLSDGTFYYGGEGNFIRQGPYAVDDISIKMQNYYNHENKDYFKLANILQGFWSVIIILIAYPVFVRDKDYNNREIFVIRLNIVGIILFLAFFEARSRYLINHLPYFLLLFGYGFIKISDKYEELVQEDKIR</sequence>
<gene>
    <name evidence="2" type="ORF">CP373A1_00575</name>
</gene>
<feature type="transmembrane region" description="Helical" evidence="1">
    <location>
        <begin position="502"/>
        <end position="519"/>
    </location>
</feature>